<organism evidence="1 2">
    <name type="scientific">Ewingella americana</name>
    <dbReference type="NCBI Taxonomy" id="41202"/>
    <lineage>
        <taxon>Bacteria</taxon>
        <taxon>Pseudomonadati</taxon>
        <taxon>Pseudomonadota</taxon>
        <taxon>Gammaproteobacteria</taxon>
        <taxon>Enterobacterales</taxon>
        <taxon>Yersiniaceae</taxon>
        <taxon>Ewingella</taxon>
    </lineage>
</organism>
<dbReference type="SUPFAM" id="SSF53613">
    <property type="entry name" value="Ribokinase-like"/>
    <property type="match status" value="1"/>
</dbReference>
<evidence type="ECO:0000313" key="2">
    <source>
        <dbReference type="Proteomes" id="UP000254304"/>
    </source>
</evidence>
<gene>
    <name evidence="1" type="ORF">NCTC12157_00021</name>
</gene>
<sequence length="105" mass="11331">MDNRFPTGFQLKSKELGGKDPRVEYFRKGSAASHLSVADFNPDYFGAARHLHLSGVAAALSDTSLALSKFAASEMRKAGKLSRLIRICARCCGAASSKCVKKLTH</sequence>
<dbReference type="EMBL" id="UGGO01000001">
    <property type="protein sequence ID" value="STQ42368.1"/>
    <property type="molecule type" value="Genomic_DNA"/>
</dbReference>
<dbReference type="InterPro" id="IPR029056">
    <property type="entry name" value="Ribokinase-like"/>
</dbReference>
<dbReference type="GO" id="GO:0003824">
    <property type="term" value="F:catalytic activity"/>
    <property type="evidence" value="ECO:0007669"/>
    <property type="project" value="UniProtKB-ARBA"/>
</dbReference>
<evidence type="ECO:0000313" key="1">
    <source>
        <dbReference type="EMBL" id="STQ42368.1"/>
    </source>
</evidence>
<protein>
    <submittedName>
        <fullName evidence="1">Uncharacterized protein</fullName>
    </submittedName>
</protein>
<dbReference type="Gene3D" id="3.40.1190.20">
    <property type="match status" value="1"/>
</dbReference>
<accession>A0A377N6D7</accession>
<name>A0A377N6D7_9GAMM</name>
<proteinExistence type="predicted"/>
<reference evidence="1 2" key="1">
    <citation type="submission" date="2018-06" db="EMBL/GenBank/DDBJ databases">
        <authorList>
            <consortium name="Pathogen Informatics"/>
            <person name="Doyle S."/>
        </authorList>
    </citation>
    <scope>NUCLEOTIDE SEQUENCE [LARGE SCALE GENOMIC DNA]</scope>
    <source>
        <strain evidence="1 2">NCTC12157</strain>
    </source>
</reference>
<dbReference type="Proteomes" id="UP000254304">
    <property type="component" value="Unassembled WGS sequence"/>
</dbReference>
<dbReference type="AlphaFoldDB" id="A0A377N6D7"/>